<comment type="caution">
    <text evidence="2">The sequence shown here is derived from an EMBL/GenBank/DDBJ whole genome shotgun (WGS) entry which is preliminary data.</text>
</comment>
<dbReference type="EMBL" id="JALLBG020000237">
    <property type="protein sequence ID" value="KAL3758188.1"/>
    <property type="molecule type" value="Genomic_DNA"/>
</dbReference>
<feature type="compositionally biased region" description="Low complexity" evidence="1">
    <location>
        <begin position="128"/>
        <end position="138"/>
    </location>
</feature>
<keyword evidence="3" id="KW-1185">Reference proteome</keyword>
<dbReference type="AlphaFoldDB" id="A0ABD3M383"/>
<organism evidence="2 3">
    <name type="scientific">Discostella pseudostelligera</name>
    <dbReference type="NCBI Taxonomy" id="259834"/>
    <lineage>
        <taxon>Eukaryota</taxon>
        <taxon>Sar</taxon>
        <taxon>Stramenopiles</taxon>
        <taxon>Ochrophyta</taxon>
        <taxon>Bacillariophyta</taxon>
        <taxon>Coscinodiscophyceae</taxon>
        <taxon>Thalassiosirophycidae</taxon>
        <taxon>Stephanodiscales</taxon>
        <taxon>Stephanodiscaceae</taxon>
        <taxon>Discostella</taxon>
    </lineage>
</organism>
<dbReference type="Proteomes" id="UP001530293">
    <property type="component" value="Unassembled WGS sequence"/>
</dbReference>
<evidence type="ECO:0000313" key="2">
    <source>
        <dbReference type="EMBL" id="KAL3758188.1"/>
    </source>
</evidence>
<sequence length="275" mass="30327">MAPRTLNESCDVPQKPKSILRQPTFGSGTVGLHGEANDNISSSSSSSSSSSTTMPVPSHWPIARSTLSTHFTARFPDDPISSIRFRPRTPPEDIPNFFYSAQDVKRFKGEYHQLVLSKGLLNRRGRTMTRSSSASATTRQEEKKSRMVQQATNTHTARRQVHPNAYRRIECSQDGTSNDVVVNSYRERSSYCDPLNNGSGDLGSDEASEVGVHEQQPPLASFVGSRGILSSTLFDMAREAVSAWNGANSSGSIGQHRRRRPSNTTVQLVDTMYLF</sequence>
<evidence type="ECO:0000313" key="3">
    <source>
        <dbReference type="Proteomes" id="UP001530293"/>
    </source>
</evidence>
<proteinExistence type="predicted"/>
<feature type="compositionally biased region" description="Low complexity" evidence="1">
    <location>
        <begin position="41"/>
        <end position="51"/>
    </location>
</feature>
<accession>A0ABD3M383</accession>
<feature type="region of interest" description="Disordered" evidence="1">
    <location>
        <begin position="1"/>
        <end position="57"/>
    </location>
</feature>
<reference evidence="2 3" key="1">
    <citation type="submission" date="2024-10" db="EMBL/GenBank/DDBJ databases">
        <title>Updated reference genomes for cyclostephanoid diatoms.</title>
        <authorList>
            <person name="Roberts W.R."/>
            <person name="Alverson A.J."/>
        </authorList>
    </citation>
    <scope>NUCLEOTIDE SEQUENCE [LARGE SCALE GENOMIC DNA]</scope>
    <source>
        <strain evidence="2 3">AJA232-27</strain>
    </source>
</reference>
<gene>
    <name evidence="2" type="ORF">ACHAWU_004826</name>
</gene>
<protein>
    <submittedName>
        <fullName evidence="2">Uncharacterized protein</fullName>
    </submittedName>
</protein>
<name>A0ABD3M383_9STRA</name>
<evidence type="ECO:0000256" key="1">
    <source>
        <dbReference type="SAM" id="MobiDB-lite"/>
    </source>
</evidence>
<feature type="region of interest" description="Disordered" evidence="1">
    <location>
        <begin position="125"/>
        <end position="157"/>
    </location>
</feature>